<dbReference type="Proteomes" id="UP000023268">
    <property type="component" value="Unassembled WGS sequence"/>
</dbReference>
<evidence type="ECO:0000256" key="4">
    <source>
        <dbReference type="ARBA" id="ARBA00022723"/>
    </source>
</evidence>
<dbReference type="EMBL" id="JEMG01000001">
    <property type="protein sequence ID" value="EYC52117.1"/>
    <property type="molecule type" value="Genomic_DNA"/>
</dbReference>
<evidence type="ECO:0000259" key="9">
    <source>
        <dbReference type="PROSITE" id="PS51085"/>
    </source>
</evidence>
<name>A0A016XKP8_9BURK</name>
<comment type="caution">
    <text evidence="10">The sequence shown here is derived from an EMBL/GenBank/DDBJ whole genome shotgun (WGS) entry which is preliminary data.</text>
</comment>
<dbReference type="Gene3D" id="3.10.20.30">
    <property type="match status" value="1"/>
</dbReference>
<evidence type="ECO:0000256" key="2">
    <source>
        <dbReference type="ARBA" id="ARBA00022448"/>
    </source>
</evidence>
<organism evidence="10 11">
    <name type="scientific">Hylemonella gracilis str. Niagara R</name>
    <dbReference type="NCBI Taxonomy" id="1458275"/>
    <lineage>
        <taxon>Bacteria</taxon>
        <taxon>Pseudomonadati</taxon>
        <taxon>Pseudomonadota</taxon>
        <taxon>Betaproteobacteria</taxon>
        <taxon>Burkholderiales</taxon>
        <taxon>Comamonadaceae</taxon>
        <taxon>Hylemonella</taxon>
    </lineage>
</organism>
<evidence type="ECO:0000313" key="10">
    <source>
        <dbReference type="EMBL" id="EYC52117.1"/>
    </source>
</evidence>
<keyword evidence="4" id="KW-0479">Metal-binding</keyword>
<evidence type="ECO:0000256" key="3">
    <source>
        <dbReference type="ARBA" id="ARBA00022714"/>
    </source>
</evidence>
<evidence type="ECO:0000256" key="6">
    <source>
        <dbReference type="ARBA" id="ARBA00023004"/>
    </source>
</evidence>
<dbReference type="GO" id="GO:0046872">
    <property type="term" value="F:metal ion binding"/>
    <property type="evidence" value="ECO:0007669"/>
    <property type="project" value="UniProtKB-KW"/>
</dbReference>
<evidence type="ECO:0000256" key="5">
    <source>
        <dbReference type="ARBA" id="ARBA00022982"/>
    </source>
</evidence>
<dbReference type="CDD" id="cd00207">
    <property type="entry name" value="fer2"/>
    <property type="match status" value="1"/>
</dbReference>
<keyword evidence="3" id="KW-0001">2Fe-2S</keyword>
<keyword evidence="7" id="KW-0411">Iron-sulfur</keyword>
<dbReference type="Pfam" id="PF00111">
    <property type="entry name" value="Fer2"/>
    <property type="match status" value="1"/>
</dbReference>
<sequence length="102" mass="11613">MNEISDRHRFQGRCQDAFDLTQETVFDAWRDRPLLHAMEAAGIPWPSSCRNGTCRTCVGRLLSGGVRYEIEWPGLSREEKDEGYVLPCAAYPCSDVVLREGY</sequence>
<dbReference type="PANTHER" id="PTHR43112:SF3">
    <property type="entry name" value="FERREDOXIN-2, CHLOROPLASTIC"/>
    <property type="match status" value="1"/>
</dbReference>
<dbReference type="eggNOG" id="COG1018">
    <property type="taxonomic scope" value="Bacteria"/>
</dbReference>
<dbReference type="RefSeq" id="WP_081767226.1">
    <property type="nucleotide sequence ID" value="NZ_JEMG01000001.1"/>
</dbReference>
<reference evidence="10 11" key="1">
    <citation type="submission" date="2014-02" db="EMBL/GenBank/DDBJ databases">
        <title>Draft Genome of Hylemonella gracilis isolated from the Niagara River.</title>
        <authorList>
            <person name="Pawlowski D.R."/>
            <person name="Koudelka G.B."/>
        </authorList>
    </citation>
    <scope>NUCLEOTIDE SEQUENCE [LARGE SCALE GENOMIC DNA]</scope>
    <source>
        <strain evidence="10 11">Niagara R</strain>
    </source>
</reference>
<evidence type="ECO:0000256" key="8">
    <source>
        <dbReference type="ARBA" id="ARBA00034078"/>
    </source>
</evidence>
<evidence type="ECO:0000313" key="11">
    <source>
        <dbReference type="Proteomes" id="UP000023268"/>
    </source>
</evidence>
<gene>
    <name evidence="10" type="ORF">AZ34_14290</name>
</gene>
<feature type="domain" description="2Fe-2S ferredoxin-type" evidence="9">
    <location>
        <begin position="16"/>
        <end position="102"/>
    </location>
</feature>
<dbReference type="SUPFAM" id="SSF54292">
    <property type="entry name" value="2Fe-2S ferredoxin-like"/>
    <property type="match status" value="1"/>
</dbReference>
<dbReference type="GO" id="GO:0051537">
    <property type="term" value="F:2 iron, 2 sulfur cluster binding"/>
    <property type="evidence" value="ECO:0007669"/>
    <property type="project" value="UniProtKB-KW"/>
</dbReference>
<dbReference type="InterPro" id="IPR012675">
    <property type="entry name" value="Beta-grasp_dom_sf"/>
</dbReference>
<comment type="cofactor">
    <cofactor evidence="8">
        <name>[2Fe-2S] cluster</name>
        <dbReference type="ChEBI" id="CHEBI:190135"/>
    </cofactor>
</comment>
<dbReference type="PANTHER" id="PTHR43112">
    <property type="entry name" value="FERREDOXIN"/>
    <property type="match status" value="1"/>
</dbReference>
<dbReference type="PROSITE" id="PS51085">
    <property type="entry name" value="2FE2S_FER_2"/>
    <property type="match status" value="1"/>
</dbReference>
<protein>
    <submittedName>
        <fullName evidence="10">Ferredoxin</fullName>
    </submittedName>
</protein>
<dbReference type="InterPro" id="IPR001041">
    <property type="entry name" value="2Fe-2S_ferredoxin-type"/>
</dbReference>
<proteinExistence type="inferred from homology"/>
<dbReference type="AlphaFoldDB" id="A0A016XKP8"/>
<dbReference type="InterPro" id="IPR036010">
    <property type="entry name" value="2Fe-2S_ferredoxin-like_sf"/>
</dbReference>
<evidence type="ECO:0000256" key="7">
    <source>
        <dbReference type="ARBA" id="ARBA00023014"/>
    </source>
</evidence>
<accession>A0A016XKP8</accession>
<comment type="similarity">
    <text evidence="1">Belongs to the 2Fe2S plant-type ferredoxin family.</text>
</comment>
<keyword evidence="5" id="KW-0249">Electron transport</keyword>
<keyword evidence="2" id="KW-0813">Transport</keyword>
<evidence type="ECO:0000256" key="1">
    <source>
        <dbReference type="ARBA" id="ARBA00007874"/>
    </source>
</evidence>
<keyword evidence="6" id="KW-0408">Iron</keyword>
<dbReference type="OrthoDB" id="9806195at2"/>
<dbReference type="STRING" id="1458275.AZ34_14290"/>